<evidence type="ECO:0000313" key="2">
    <source>
        <dbReference type="Proteomes" id="UP001362999"/>
    </source>
</evidence>
<dbReference type="AlphaFoldDB" id="A0AAW0C7Q7"/>
<protein>
    <submittedName>
        <fullName evidence="1">Uncharacterized protein</fullName>
    </submittedName>
</protein>
<reference evidence="1 2" key="1">
    <citation type="journal article" date="2024" name="J Genomics">
        <title>Draft genome sequencing and assembly of Favolaschia claudopus CIRM-BRFM 2984 isolated from oak limbs.</title>
        <authorList>
            <person name="Navarro D."/>
            <person name="Drula E."/>
            <person name="Chaduli D."/>
            <person name="Cazenave R."/>
            <person name="Ahrendt S."/>
            <person name="Wang J."/>
            <person name="Lipzen A."/>
            <person name="Daum C."/>
            <person name="Barry K."/>
            <person name="Grigoriev I.V."/>
            <person name="Favel A."/>
            <person name="Rosso M.N."/>
            <person name="Martin F."/>
        </authorList>
    </citation>
    <scope>NUCLEOTIDE SEQUENCE [LARGE SCALE GENOMIC DNA]</scope>
    <source>
        <strain evidence="1 2">CIRM-BRFM 2984</strain>
    </source>
</reference>
<dbReference type="Proteomes" id="UP001362999">
    <property type="component" value="Unassembled WGS sequence"/>
</dbReference>
<name>A0AAW0C7Q7_9AGAR</name>
<organism evidence="1 2">
    <name type="scientific">Favolaschia claudopus</name>
    <dbReference type="NCBI Taxonomy" id="2862362"/>
    <lineage>
        <taxon>Eukaryota</taxon>
        <taxon>Fungi</taxon>
        <taxon>Dikarya</taxon>
        <taxon>Basidiomycota</taxon>
        <taxon>Agaricomycotina</taxon>
        <taxon>Agaricomycetes</taxon>
        <taxon>Agaricomycetidae</taxon>
        <taxon>Agaricales</taxon>
        <taxon>Marasmiineae</taxon>
        <taxon>Mycenaceae</taxon>
        <taxon>Favolaschia</taxon>
    </lineage>
</organism>
<evidence type="ECO:0000313" key="1">
    <source>
        <dbReference type="EMBL" id="KAK7033740.1"/>
    </source>
</evidence>
<sequence>MWSSFLYPLSLPAHISLPLAQRFWRDSAAMRCEAGLRVNEEDEDGASGDAPRHPDLRLHRTSITACSEGGEGSTLERTLTTATRLPPTRERSLGERGCGIEVQWGYSRGVRRGWAATNATFIFVVTRGVGGGIALVSVRAENKAMVALVSVRSENGDGGLRMWGLECWDGSRAYRGAAPLPSSSPLKVATRCGEERWGGGPSRALDRYSAAVVLVSVSVRSVPPPFSGLCGGEGDLEVFGTNKEEGGVGRRRCHRFRRETLMMVVVVCCGEMGWGCSLTPIFDGPGGGQRDVSSALCRESAAIPGGGRARACTWEEAGGAADTDERSGGAASSSSLMVVVVVMLRFGEMMGWG</sequence>
<gene>
    <name evidence="1" type="ORF">R3P38DRAFT_3498186</name>
</gene>
<dbReference type="EMBL" id="JAWWNJ010000022">
    <property type="protein sequence ID" value="KAK7033740.1"/>
    <property type="molecule type" value="Genomic_DNA"/>
</dbReference>
<keyword evidence="2" id="KW-1185">Reference proteome</keyword>
<comment type="caution">
    <text evidence="1">The sequence shown here is derived from an EMBL/GenBank/DDBJ whole genome shotgun (WGS) entry which is preliminary data.</text>
</comment>
<accession>A0AAW0C7Q7</accession>
<proteinExistence type="predicted"/>